<gene>
    <name evidence="2" type="ORF">A4G28_15515</name>
</gene>
<accession>A0A164DG86</accession>
<dbReference type="Proteomes" id="UP000077342">
    <property type="component" value="Unassembled WGS sequence"/>
</dbReference>
<feature type="compositionally biased region" description="Low complexity" evidence="1">
    <location>
        <begin position="181"/>
        <end position="192"/>
    </location>
</feature>
<feature type="region of interest" description="Disordered" evidence="1">
    <location>
        <begin position="144"/>
        <end position="192"/>
    </location>
</feature>
<keyword evidence="3" id="KW-1185">Reference proteome</keyword>
<evidence type="ECO:0000313" key="3">
    <source>
        <dbReference type="Proteomes" id="UP000077342"/>
    </source>
</evidence>
<reference evidence="3" key="1">
    <citation type="submission" date="2016-04" db="EMBL/GenBank/DDBJ databases">
        <authorList>
            <person name="Strapagiel D."/>
            <person name="Borowka P."/>
            <person name="Marciniak B."/>
            <person name="Bakula Z."/>
            <person name="Van Ingen J."/>
            <person name="Safianowska A."/>
            <person name="Dziadek J."/>
            <person name="Jagielski T."/>
        </authorList>
    </citation>
    <scope>NUCLEOTIDE SEQUENCE [LARGE SCALE GENOMIC DNA]</scope>
    <source>
        <strain evidence="3">1010001458</strain>
    </source>
</reference>
<comment type="caution">
    <text evidence="2">The sequence shown here is derived from an EMBL/GenBank/DDBJ whole genome shotgun (WGS) entry which is preliminary data.</text>
</comment>
<dbReference type="RefSeq" id="WP_075509618.1">
    <property type="nucleotide sequence ID" value="NZ_CP089224.1"/>
</dbReference>
<dbReference type="EMBL" id="LWCI01000055">
    <property type="protein sequence ID" value="KZS65970.1"/>
    <property type="molecule type" value="Genomic_DNA"/>
</dbReference>
<protein>
    <recommendedName>
        <fullName evidence="4">PPE family protein</fullName>
    </recommendedName>
</protein>
<name>A0A164DG86_9MYCO</name>
<dbReference type="AlphaFoldDB" id="A0A164DG86"/>
<sequence>MLRWRSAPPAEPAPEIAVMHADDGADNGDHGGIIDNDGSDPTQLSWWINRFTEITQTLARDLEEFPENPSASIALIQNDIPFLVADEISHVAKLQYKHVPAIAGASARSADRRAGSVGRLYRVWVGWLAGSRPQCPGVAVAPMPATSEPDRMPSGAPFRDRSGSAGCGSNGSLGTTGRSTPASAATPPAPPAAEVAGPAFRYVVGGPGVVFDSAMSASARRTASEPDQAAIPAATVAARARRRRRARLPDPGYRYEFLESESASDAEPFPCGMPVRVQRTPLLSTTVKLNRALRPESRS</sequence>
<evidence type="ECO:0000313" key="2">
    <source>
        <dbReference type="EMBL" id="KZS65970.1"/>
    </source>
</evidence>
<evidence type="ECO:0000256" key="1">
    <source>
        <dbReference type="SAM" id="MobiDB-lite"/>
    </source>
</evidence>
<proteinExistence type="predicted"/>
<organism evidence="2 3">
    <name type="scientific">Mycobacterium ostraviense</name>
    <dbReference type="NCBI Taxonomy" id="2738409"/>
    <lineage>
        <taxon>Bacteria</taxon>
        <taxon>Bacillati</taxon>
        <taxon>Actinomycetota</taxon>
        <taxon>Actinomycetes</taxon>
        <taxon>Mycobacteriales</taxon>
        <taxon>Mycobacteriaceae</taxon>
        <taxon>Mycobacterium</taxon>
    </lineage>
</organism>
<evidence type="ECO:0008006" key="4">
    <source>
        <dbReference type="Google" id="ProtNLM"/>
    </source>
</evidence>